<name>A0A4S1X190_9SPHN</name>
<dbReference type="AlphaFoldDB" id="A0A4S1X190"/>
<evidence type="ECO:0000313" key="1">
    <source>
        <dbReference type="EMBL" id="TGX49075.1"/>
    </source>
</evidence>
<dbReference type="OrthoDB" id="7399747at2"/>
<dbReference type="EMBL" id="SRXT01000009">
    <property type="protein sequence ID" value="TGX49075.1"/>
    <property type="molecule type" value="Genomic_DNA"/>
</dbReference>
<dbReference type="Proteomes" id="UP000306147">
    <property type="component" value="Unassembled WGS sequence"/>
</dbReference>
<proteinExistence type="predicted"/>
<reference evidence="1 2" key="1">
    <citation type="submission" date="2019-04" db="EMBL/GenBank/DDBJ databases">
        <title>Sphingomonas psychrotolerans sp. nov., isolated from soil in the Tianshan Mountains, Xinjiang, China.</title>
        <authorList>
            <person name="Luo Y."/>
            <person name="Sheng H."/>
        </authorList>
    </citation>
    <scope>NUCLEOTIDE SEQUENCE [LARGE SCALE GENOMIC DNA]</scope>
    <source>
        <strain evidence="1 2">ZFGT-11</strain>
    </source>
</reference>
<comment type="caution">
    <text evidence="1">The sequence shown here is derived from an EMBL/GenBank/DDBJ whole genome shotgun (WGS) entry which is preliminary data.</text>
</comment>
<evidence type="ECO:0008006" key="3">
    <source>
        <dbReference type="Google" id="ProtNLM"/>
    </source>
</evidence>
<sequence>MARTENLKATDSLLLLGRLDGRLLGSACADIFLARSRLAGAAALAGLAGVPIGVSDLQRWIAGRSPPPRASEGLNDPISVAAVFHLALARDEDIRDPVNQATLNILRSVLDDRAAATAYGSDDLAHFGPMWRQIRAEADAPFPTADLLSIAERVFHLSALTNPAPQSSVDVVSFDGRSLDLPPRQRDRLWLIAVAVPRMLYSAGFTSRFIPSLVLLPKFLPPSPAALAVIMADAIGKMARTGLKELDAIERAASKTLVDRGATRRSKAPLLARLQLTYPGLQTSAVSKLLNVTPQGARKLLEASAQHSSPVLV</sequence>
<evidence type="ECO:0000313" key="2">
    <source>
        <dbReference type="Proteomes" id="UP000306147"/>
    </source>
</evidence>
<keyword evidence="2" id="KW-1185">Reference proteome</keyword>
<gene>
    <name evidence="1" type="ORF">E5A73_19710</name>
</gene>
<organism evidence="1 2">
    <name type="scientific">Sphingomonas gei</name>
    <dbReference type="NCBI Taxonomy" id="1395960"/>
    <lineage>
        <taxon>Bacteria</taxon>
        <taxon>Pseudomonadati</taxon>
        <taxon>Pseudomonadota</taxon>
        <taxon>Alphaproteobacteria</taxon>
        <taxon>Sphingomonadales</taxon>
        <taxon>Sphingomonadaceae</taxon>
        <taxon>Sphingomonas</taxon>
    </lineage>
</organism>
<accession>A0A4S1X190</accession>
<protein>
    <recommendedName>
        <fullName evidence="3">DUF1403 family protein</fullName>
    </recommendedName>
</protein>